<evidence type="ECO:0000256" key="3">
    <source>
        <dbReference type="ARBA" id="ARBA00022475"/>
    </source>
</evidence>
<dbReference type="Pfam" id="PF02386">
    <property type="entry name" value="TrkH"/>
    <property type="match status" value="1"/>
</dbReference>
<evidence type="ECO:0000256" key="5">
    <source>
        <dbReference type="ARBA" id="ARBA00022989"/>
    </source>
</evidence>
<dbReference type="GO" id="GO:0030001">
    <property type="term" value="P:metal ion transport"/>
    <property type="evidence" value="ECO:0007669"/>
    <property type="project" value="UniProtKB-ARBA"/>
</dbReference>
<evidence type="ECO:0000313" key="9">
    <source>
        <dbReference type="EMBL" id="CAB4533914.1"/>
    </source>
</evidence>
<dbReference type="EMBL" id="CAEZSH010000021">
    <property type="protein sequence ID" value="CAB4533914.1"/>
    <property type="molecule type" value="Genomic_DNA"/>
</dbReference>
<dbReference type="AlphaFoldDB" id="A0A6J6B5D5"/>
<feature type="transmembrane region" description="Helical" evidence="8">
    <location>
        <begin position="192"/>
        <end position="212"/>
    </location>
</feature>
<reference evidence="9" key="1">
    <citation type="submission" date="2020-05" db="EMBL/GenBank/DDBJ databases">
        <authorList>
            <person name="Chiriac C."/>
            <person name="Salcher M."/>
            <person name="Ghai R."/>
            <person name="Kavagutti S V."/>
        </authorList>
    </citation>
    <scope>NUCLEOTIDE SEQUENCE</scope>
</reference>
<feature type="transmembrane region" description="Helical" evidence="8">
    <location>
        <begin position="15"/>
        <end position="35"/>
    </location>
</feature>
<evidence type="ECO:0000256" key="2">
    <source>
        <dbReference type="ARBA" id="ARBA00022448"/>
    </source>
</evidence>
<dbReference type="GO" id="GO:0008324">
    <property type="term" value="F:monoatomic cation transmembrane transporter activity"/>
    <property type="evidence" value="ECO:0007669"/>
    <property type="project" value="InterPro"/>
</dbReference>
<proteinExistence type="predicted"/>
<evidence type="ECO:0000256" key="4">
    <source>
        <dbReference type="ARBA" id="ARBA00022692"/>
    </source>
</evidence>
<keyword evidence="3" id="KW-1003">Cell membrane</keyword>
<sequence>MSQGKVKRVHPARTVARVFGLAILVGTFILSLPISRTANTFGGFLEAAFTSVSAVCVTGLSTVDVSTYWTPFGHLMILLMIKLGGFGIVTFAVFLGILLARRVGLNSRMVGSAEMPGLDQGNPRRLIWKIFIATSSFEFIVSTAVALRLWLGYDYELGDAIWYGVFHAISAFNNAGFALYADSLMGFAADGWMLMPLNLAVILGGLGFPVLFELGRRIIGRVKASQIGGVIESRLHWTLSTRLVLWSTLVLLIFGTVYFAVIEWNNPATIGQMGPLEKLLNSFTQSVMPRTAGFNSVNIGEVYPATLMGMDIMMFIGGGSASTAGGIKLTTAAVLLFIVWTEIRGETAVNVGSRRLPRSIQRQALTIISLASLAVITATILISLTTDFTTDQIFFEVVSAFGTVGLSTGITPQMPAFGQVILMALMFGGRLGLVVVATALAVRQTKVHFEYPKERPLIG</sequence>
<dbReference type="PANTHER" id="PTHR32024">
    <property type="entry name" value="TRK SYSTEM POTASSIUM UPTAKE PROTEIN TRKG-RELATED"/>
    <property type="match status" value="1"/>
</dbReference>
<feature type="transmembrane region" description="Helical" evidence="8">
    <location>
        <begin position="126"/>
        <end position="151"/>
    </location>
</feature>
<accession>A0A6J6B5D5</accession>
<dbReference type="PANTHER" id="PTHR32024:SF1">
    <property type="entry name" value="KTR SYSTEM POTASSIUM UPTAKE PROTEIN B"/>
    <property type="match status" value="1"/>
</dbReference>
<keyword evidence="5 8" id="KW-1133">Transmembrane helix</keyword>
<keyword evidence="7 8" id="KW-0472">Membrane</keyword>
<evidence type="ECO:0000256" key="8">
    <source>
        <dbReference type="SAM" id="Phobius"/>
    </source>
</evidence>
<feature type="transmembrane region" description="Helical" evidence="8">
    <location>
        <begin position="41"/>
        <end position="63"/>
    </location>
</feature>
<feature type="transmembrane region" description="Helical" evidence="8">
    <location>
        <begin position="75"/>
        <end position="100"/>
    </location>
</feature>
<organism evidence="9">
    <name type="scientific">freshwater metagenome</name>
    <dbReference type="NCBI Taxonomy" id="449393"/>
    <lineage>
        <taxon>unclassified sequences</taxon>
        <taxon>metagenomes</taxon>
        <taxon>ecological metagenomes</taxon>
    </lineage>
</organism>
<keyword evidence="2" id="KW-0813">Transport</keyword>
<feature type="transmembrane region" description="Helical" evidence="8">
    <location>
        <begin position="312"/>
        <end position="343"/>
    </location>
</feature>
<gene>
    <name evidence="9" type="ORF">UFOPK1410_00315</name>
</gene>
<keyword evidence="6" id="KW-0406">Ion transport</keyword>
<feature type="transmembrane region" description="Helical" evidence="8">
    <location>
        <begin position="416"/>
        <end position="442"/>
    </location>
</feature>
<feature type="transmembrane region" description="Helical" evidence="8">
    <location>
        <begin position="243"/>
        <end position="262"/>
    </location>
</feature>
<dbReference type="InterPro" id="IPR003445">
    <property type="entry name" value="Cat_transpt"/>
</dbReference>
<evidence type="ECO:0000256" key="7">
    <source>
        <dbReference type="ARBA" id="ARBA00023136"/>
    </source>
</evidence>
<comment type="subcellular location">
    <subcellularLocation>
        <location evidence="1">Cell membrane</location>
        <topology evidence="1">Multi-pass membrane protein</topology>
    </subcellularLocation>
</comment>
<name>A0A6J6B5D5_9ZZZZ</name>
<dbReference type="GO" id="GO:0005886">
    <property type="term" value="C:plasma membrane"/>
    <property type="evidence" value="ECO:0007669"/>
    <property type="project" value="UniProtKB-SubCell"/>
</dbReference>
<evidence type="ECO:0000256" key="6">
    <source>
        <dbReference type="ARBA" id="ARBA00023065"/>
    </source>
</evidence>
<evidence type="ECO:0000256" key="1">
    <source>
        <dbReference type="ARBA" id="ARBA00004651"/>
    </source>
</evidence>
<keyword evidence="4 8" id="KW-0812">Transmembrane</keyword>
<feature type="transmembrane region" description="Helical" evidence="8">
    <location>
        <begin position="364"/>
        <end position="384"/>
    </location>
</feature>
<protein>
    <submittedName>
        <fullName evidence="9">Unannotated protein</fullName>
    </submittedName>
</protein>